<dbReference type="InterPro" id="IPR050898">
    <property type="entry name" value="Plant_acyltransferase"/>
</dbReference>
<evidence type="ECO:0000256" key="1">
    <source>
        <dbReference type="ARBA" id="ARBA00009861"/>
    </source>
</evidence>
<comment type="caution">
    <text evidence="3">The sequence shown here is derived from an EMBL/GenBank/DDBJ whole genome shotgun (WGS) entry which is preliminary data.</text>
</comment>
<dbReference type="GO" id="GO:0016747">
    <property type="term" value="F:acyltransferase activity, transferring groups other than amino-acyl groups"/>
    <property type="evidence" value="ECO:0007669"/>
    <property type="project" value="UniProtKB-ARBA"/>
</dbReference>
<dbReference type="Gene3D" id="3.30.559.10">
    <property type="entry name" value="Chloramphenicol acetyltransferase-like domain"/>
    <property type="match status" value="2"/>
</dbReference>
<feature type="region of interest" description="Disordered" evidence="2">
    <location>
        <begin position="178"/>
        <end position="203"/>
    </location>
</feature>
<organism evidence="3 4">
    <name type="scientific">Digitaria exilis</name>
    <dbReference type="NCBI Taxonomy" id="1010633"/>
    <lineage>
        <taxon>Eukaryota</taxon>
        <taxon>Viridiplantae</taxon>
        <taxon>Streptophyta</taxon>
        <taxon>Embryophyta</taxon>
        <taxon>Tracheophyta</taxon>
        <taxon>Spermatophyta</taxon>
        <taxon>Magnoliopsida</taxon>
        <taxon>Liliopsida</taxon>
        <taxon>Poales</taxon>
        <taxon>Poaceae</taxon>
        <taxon>PACMAD clade</taxon>
        <taxon>Panicoideae</taxon>
        <taxon>Panicodae</taxon>
        <taxon>Paniceae</taxon>
        <taxon>Anthephorinae</taxon>
        <taxon>Digitaria</taxon>
    </lineage>
</organism>
<evidence type="ECO:0000313" key="3">
    <source>
        <dbReference type="EMBL" id="KAF8737090.1"/>
    </source>
</evidence>
<reference evidence="3" key="1">
    <citation type="submission" date="2020-07" db="EMBL/GenBank/DDBJ databases">
        <title>Genome sequence and genetic diversity analysis of an under-domesticated orphan crop, white fonio (Digitaria exilis).</title>
        <authorList>
            <person name="Bennetzen J.L."/>
            <person name="Chen S."/>
            <person name="Ma X."/>
            <person name="Wang X."/>
            <person name="Yssel A.E.J."/>
            <person name="Chaluvadi S.R."/>
            <person name="Johnson M."/>
            <person name="Gangashetty P."/>
            <person name="Hamidou F."/>
            <person name="Sanogo M.D."/>
            <person name="Zwaenepoel A."/>
            <person name="Wallace J."/>
            <person name="Van De Peer Y."/>
            <person name="Van Deynze A."/>
        </authorList>
    </citation>
    <scope>NUCLEOTIDE SEQUENCE</scope>
    <source>
        <tissue evidence="3">Leaves</tissue>
    </source>
</reference>
<comment type="similarity">
    <text evidence="1">Belongs to the plant acyltransferase family.</text>
</comment>
<dbReference type="EMBL" id="JACEFO010001409">
    <property type="protein sequence ID" value="KAF8737090.1"/>
    <property type="molecule type" value="Genomic_DNA"/>
</dbReference>
<dbReference type="PANTHER" id="PTHR31147">
    <property type="entry name" value="ACYL TRANSFERASE 4"/>
    <property type="match status" value="1"/>
</dbReference>
<dbReference type="AlphaFoldDB" id="A0A835FCK1"/>
<dbReference type="Proteomes" id="UP000636709">
    <property type="component" value="Unassembled WGS sequence"/>
</dbReference>
<gene>
    <name evidence="3" type="ORF">HU200_014205</name>
</gene>
<dbReference type="Pfam" id="PF02458">
    <property type="entry name" value="Transferase"/>
    <property type="match status" value="2"/>
</dbReference>
<evidence type="ECO:0000256" key="2">
    <source>
        <dbReference type="SAM" id="MobiDB-lite"/>
    </source>
</evidence>
<dbReference type="OrthoDB" id="671439at2759"/>
<accession>A0A835FCK1</accession>
<evidence type="ECO:0000313" key="4">
    <source>
        <dbReference type="Proteomes" id="UP000636709"/>
    </source>
</evidence>
<dbReference type="InterPro" id="IPR023213">
    <property type="entry name" value="CAT-like_dom_sf"/>
</dbReference>
<name>A0A835FCK1_9POAL</name>
<protein>
    <submittedName>
        <fullName evidence="3">Uncharacterized protein</fullName>
    </submittedName>
</protein>
<keyword evidence="4" id="KW-1185">Reference proteome</keyword>
<proteinExistence type="inferred from homology"/>
<sequence length="549" mass="59112">MGIFTVTKLSEGPVRPSAATPSETLPLTWSAHIYRGVAHTLPSPATEGDALQLLEAPEKKTTKTSSPAAVVHGALADALVHYYPFAGRIVEDVPGRPAVVCTGEGVYFVEAAANCTLADVNFLERPLLVAKEQLQWPVEPRNCPAMIQPGHWLTAKEPFCREPGPRLTANRQSLPAYKPPLPALTSGPGEPLCREPSKAHGKAPPFCREPYLGLTANIRAGPTHIVGSSLLAVIPAHGKGFAVSFCPFGVSPGLTANRLNPVVTTFTCGGFVVGLRTNHAVADGTGVAQFLNAVGDLARGLPEPRVKPVWARDRFPDPDIKPGPLPELPVLALEYIAFDFPATYIDKLKSQYAAFTGGNICSGFDVLIAKLWQCRTRAIIVDTTPSADVRLCFFSGVRHVLKLEHGYYGNAVFPVKVSVSAEKVAGSSVVELVAMVRDAKRRVAEECLSWAEGRTGGRDPFQMAFDYESVYVSDRSKLGSSDVDYGYGKPMSTCPLVTCDLIASVIVMRAPAPLVGTRLLASCVTKEHADDFARMMRDDGHIWFVRAKI</sequence>
<dbReference type="PANTHER" id="PTHR31147:SF11">
    <property type="entry name" value="ACYL TRANSFERASE 10"/>
    <property type="match status" value="1"/>
</dbReference>